<feature type="domain" description="Flavodoxin-like" evidence="2">
    <location>
        <begin position="90"/>
        <end position="233"/>
    </location>
</feature>
<dbReference type="PANTHER" id="PTHR39201:SF1">
    <property type="entry name" value="FLAVODOXIN-LIKE DOMAIN-CONTAINING PROTEIN"/>
    <property type="match status" value="1"/>
</dbReference>
<dbReference type="InterPro" id="IPR006311">
    <property type="entry name" value="TAT_signal"/>
</dbReference>
<dbReference type="Proteomes" id="UP000294225">
    <property type="component" value="Unassembled WGS sequence"/>
</dbReference>
<evidence type="ECO:0000313" key="4">
    <source>
        <dbReference type="Proteomes" id="UP000294225"/>
    </source>
</evidence>
<dbReference type="PANTHER" id="PTHR39201">
    <property type="entry name" value="EXPORTED PROTEIN-RELATED"/>
    <property type="match status" value="1"/>
</dbReference>
<feature type="region of interest" description="Disordered" evidence="1">
    <location>
        <begin position="34"/>
        <end position="62"/>
    </location>
</feature>
<dbReference type="Pfam" id="PF12682">
    <property type="entry name" value="Flavodoxin_4"/>
    <property type="match status" value="1"/>
</dbReference>
<dbReference type="InterPro" id="IPR008254">
    <property type="entry name" value="Flavodoxin/NO_synth"/>
</dbReference>
<dbReference type="SUPFAM" id="SSF52218">
    <property type="entry name" value="Flavoproteins"/>
    <property type="match status" value="1"/>
</dbReference>
<gene>
    <name evidence="3" type="ORF">E0H92_21950</name>
</gene>
<sequence>MHTHRSAGFLGLPRRQLLRLALAGTAAAALGACSQGPQPAAESPSTDEGGSPTVQPPTAPTRSTPARVLVAYFSRPGENYNNGGRIWLKVGNTEVVATMIADLVPCDVYRIEAAEPYSDNYDDTVARNVREQNADARPAIANPLPSIDQYDVVLLGSPIWNVRAPMIMSTFTDKLDFTGKTVHPFTTCAMSGLGTTERDYARTCAGATIAEGLAVRGEQAQQARPQVTDWLERIGLR</sequence>
<dbReference type="PROSITE" id="PS51257">
    <property type="entry name" value="PROKAR_LIPOPROTEIN"/>
    <property type="match status" value="1"/>
</dbReference>
<protein>
    <recommendedName>
        <fullName evidence="2">Flavodoxin-like domain-containing protein</fullName>
    </recommendedName>
</protein>
<evidence type="ECO:0000313" key="3">
    <source>
        <dbReference type="EMBL" id="TCC35420.1"/>
    </source>
</evidence>
<dbReference type="Gene3D" id="3.40.50.360">
    <property type="match status" value="1"/>
</dbReference>
<name>A0A4R0IRX4_9ACTN</name>
<dbReference type="InterPro" id="IPR029039">
    <property type="entry name" value="Flavoprotein-like_sf"/>
</dbReference>
<dbReference type="GO" id="GO:0010181">
    <property type="term" value="F:FMN binding"/>
    <property type="evidence" value="ECO:0007669"/>
    <property type="project" value="InterPro"/>
</dbReference>
<reference evidence="3 4" key="1">
    <citation type="submission" date="2019-02" db="EMBL/GenBank/DDBJ databases">
        <title>Kribbella capetownensis sp. nov. and Kribbella speibonae sp. nov., isolated from soil.</title>
        <authorList>
            <person name="Curtis S.M."/>
            <person name="Norton I."/>
            <person name="Everest G.J."/>
            <person name="Meyers P.R."/>
        </authorList>
    </citation>
    <scope>NUCLEOTIDE SEQUENCE [LARGE SCALE GENOMIC DNA]</scope>
    <source>
        <strain evidence="3 4">YM55</strain>
    </source>
</reference>
<dbReference type="PROSITE" id="PS51318">
    <property type="entry name" value="TAT"/>
    <property type="match status" value="1"/>
</dbReference>
<evidence type="ECO:0000256" key="1">
    <source>
        <dbReference type="SAM" id="MobiDB-lite"/>
    </source>
</evidence>
<proteinExistence type="predicted"/>
<dbReference type="AlphaFoldDB" id="A0A4R0IRX4"/>
<accession>A0A4R0IRX4</accession>
<dbReference type="EMBL" id="SJKC01000003">
    <property type="protein sequence ID" value="TCC35420.1"/>
    <property type="molecule type" value="Genomic_DNA"/>
</dbReference>
<organism evidence="3 4">
    <name type="scientific">Kribbella speibonae</name>
    <dbReference type="NCBI Taxonomy" id="1572660"/>
    <lineage>
        <taxon>Bacteria</taxon>
        <taxon>Bacillati</taxon>
        <taxon>Actinomycetota</taxon>
        <taxon>Actinomycetes</taxon>
        <taxon>Propionibacteriales</taxon>
        <taxon>Kribbellaceae</taxon>
        <taxon>Kribbella</taxon>
    </lineage>
</organism>
<comment type="caution">
    <text evidence="3">The sequence shown here is derived from an EMBL/GenBank/DDBJ whole genome shotgun (WGS) entry which is preliminary data.</text>
</comment>
<evidence type="ECO:0000259" key="2">
    <source>
        <dbReference type="Pfam" id="PF12682"/>
    </source>
</evidence>